<dbReference type="EMBL" id="JBHSCX010000002">
    <property type="protein sequence ID" value="MFC4360982.1"/>
    <property type="molecule type" value="Genomic_DNA"/>
</dbReference>
<dbReference type="PROSITE" id="PS50056">
    <property type="entry name" value="TYR_PHOSPHATASE_2"/>
    <property type="match status" value="1"/>
</dbReference>
<dbReference type="Gene3D" id="3.90.190.10">
    <property type="entry name" value="Protein tyrosine phosphatase superfamily"/>
    <property type="match status" value="1"/>
</dbReference>
<name>A0ABV8UZX6_9GAMM</name>
<dbReference type="InterPro" id="IPR016130">
    <property type="entry name" value="Tyr_Pase_AS"/>
</dbReference>
<accession>A0ABV8UZX6</accession>
<organism evidence="3 4">
    <name type="scientific">Simiduia curdlanivorans</name>
    <dbReference type="NCBI Taxonomy" id="1492769"/>
    <lineage>
        <taxon>Bacteria</taxon>
        <taxon>Pseudomonadati</taxon>
        <taxon>Pseudomonadota</taxon>
        <taxon>Gammaproteobacteria</taxon>
        <taxon>Cellvibrionales</taxon>
        <taxon>Cellvibrionaceae</taxon>
        <taxon>Simiduia</taxon>
    </lineage>
</organism>
<keyword evidence="1" id="KW-0378">Hydrolase</keyword>
<dbReference type="InterPro" id="IPR000387">
    <property type="entry name" value="Tyr_Pase_dom"/>
</dbReference>
<dbReference type="RefSeq" id="WP_290262003.1">
    <property type="nucleotide sequence ID" value="NZ_JAUFQG010000004.1"/>
</dbReference>
<comment type="caution">
    <text evidence="3">The sequence shown here is derived from an EMBL/GenBank/DDBJ whole genome shotgun (WGS) entry which is preliminary data.</text>
</comment>
<dbReference type="InterPro" id="IPR057023">
    <property type="entry name" value="PTP-SAK"/>
</dbReference>
<protein>
    <submittedName>
        <fullName evidence="3">Dual specificity protein phosphatase family protein</fullName>
    </submittedName>
</protein>
<keyword evidence="4" id="KW-1185">Reference proteome</keyword>
<feature type="domain" description="Tyrosine specific protein phosphatases" evidence="2">
    <location>
        <begin position="93"/>
        <end position="156"/>
    </location>
</feature>
<evidence type="ECO:0000256" key="1">
    <source>
        <dbReference type="ARBA" id="ARBA00022801"/>
    </source>
</evidence>
<evidence type="ECO:0000259" key="2">
    <source>
        <dbReference type="PROSITE" id="PS50056"/>
    </source>
</evidence>
<evidence type="ECO:0000313" key="4">
    <source>
        <dbReference type="Proteomes" id="UP001595840"/>
    </source>
</evidence>
<evidence type="ECO:0000313" key="3">
    <source>
        <dbReference type="EMBL" id="MFC4360982.1"/>
    </source>
</evidence>
<dbReference type="InterPro" id="IPR029021">
    <property type="entry name" value="Prot-tyrosine_phosphatase-like"/>
</dbReference>
<reference evidence="4" key="1">
    <citation type="journal article" date="2019" name="Int. J. Syst. Evol. Microbiol.">
        <title>The Global Catalogue of Microorganisms (GCM) 10K type strain sequencing project: providing services to taxonomists for standard genome sequencing and annotation.</title>
        <authorList>
            <consortium name="The Broad Institute Genomics Platform"/>
            <consortium name="The Broad Institute Genome Sequencing Center for Infectious Disease"/>
            <person name="Wu L."/>
            <person name="Ma J."/>
        </authorList>
    </citation>
    <scope>NUCLEOTIDE SEQUENCE [LARGE SCALE GENOMIC DNA]</scope>
    <source>
        <strain evidence="4">CECT 8570</strain>
    </source>
</reference>
<proteinExistence type="predicted"/>
<gene>
    <name evidence="3" type="ORF">ACFOX3_01640</name>
</gene>
<dbReference type="Pfam" id="PF22784">
    <property type="entry name" value="PTP-SAK"/>
    <property type="match status" value="1"/>
</dbReference>
<sequence length="164" mass="17466">MTHPYDLLELPSGGQFIFTPCPGTKGTSVSAALQSLSQAKVDAVITLLSDQELSALSVASFKADMANTELTWFQLPIEDDSEPDAIFEAAWAESKAALLKLLSDGKNIAIHCRGGSGRTGLMAAILLMTSGGVWSEVQALIQSVRPKALTHPAHLGYLQKHFSV</sequence>
<dbReference type="SUPFAM" id="SSF52799">
    <property type="entry name" value="(Phosphotyrosine protein) phosphatases II"/>
    <property type="match status" value="1"/>
</dbReference>
<dbReference type="PROSITE" id="PS00383">
    <property type="entry name" value="TYR_PHOSPHATASE_1"/>
    <property type="match status" value="1"/>
</dbReference>
<dbReference type="Proteomes" id="UP001595840">
    <property type="component" value="Unassembled WGS sequence"/>
</dbReference>